<gene>
    <name evidence="2" type="ORF">SAMN05444337_2074</name>
</gene>
<reference evidence="2 3" key="1">
    <citation type="submission" date="2016-11" db="EMBL/GenBank/DDBJ databases">
        <authorList>
            <person name="Jaros S."/>
            <person name="Januszkiewicz K."/>
            <person name="Wedrychowicz H."/>
        </authorList>
    </citation>
    <scope>NUCLEOTIDE SEQUENCE [LARGE SCALE GENOMIC DNA]</scope>
    <source>
        <strain evidence="2 3">DSM 22807</strain>
    </source>
</reference>
<proteinExistence type="predicted"/>
<keyword evidence="1" id="KW-0472">Membrane</keyword>
<dbReference type="STRING" id="683124.SAMN05444337_2074"/>
<evidence type="ECO:0008006" key="4">
    <source>
        <dbReference type="Google" id="ProtNLM"/>
    </source>
</evidence>
<feature type="transmembrane region" description="Helical" evidence="1">
    <location>
        <begin position="7"/>
        <end position="26"/>
    </location>
</feature>
<dbReference type="Proteomes" id="UP000184232">
    <property type="component" value="Unassembled WGS sequence"/>
</dbReference>
<keyword evidence="3" id="KW-1185">Reference proteome</keyword>
<dbReference type="RefSeq" id="WP_072784710.1">
    <property type="nucleotide sequence ID" value="NZ_CP045292.1"/>
</dbReference>
<evidence type="ECO:0000313" key="3">
    <source>
        <dbReference type="Proteomes" id="UP000184232"/>
    </source>
</evidence>
<dbReference type="AlphaFoldDB" id="A0A1M6JRL5"/>
<feature type="transmembrane region" description="Helical" evidence="1">
    <location>
        <begin position="134"/>
        <end position="158"/>
    </location>
</feature>
<name>A0A1M6JRL5_9FLAO</name>
<accession>A0A1M6JRL5</accession>
<sequence length="287" mass="34458">MFLKKYIFNKSTIYPILGILLLLWNISEKGKKASEEFHFLTKDKLSTNGKVISSKYEKFETETDNYSGKISYHELDIYHIVYQFKTFDGFNIEDSTYVNKKFSKDDFIKIEYVKDKPNISKVEYDFDFNERVSFFNWLFSNFMFGILGLVFTFYLYYLSIKIYEKEKRELDIINDYKNESSFKNIEKVFSNNNDEIQDETTFKNENFTRGQRILLNVLIKREKEKKKNTKIDKNNFLKIKLPLSEEDYYYLFKKLSDGAVTWGQLSPELRLEFNRVGAEIRDKNTMH</sequence>
<evidence type="ECO:0000256" key="1">
    <source>
        <dbReference type="SAM" id="Phobius"/>
    </source>
</evidence>
<protein>
    <recommendedName>
        <fullName evidence="4">DUF3592 domain-containing protein</fullName>
    </recommendedName>
</protein>
<keyword evidence="1" id="KW-0812">Transmembrane</keyword>
<evidence type="ECO:0000313" key="2">
    <source>
        <dbReference type="EMBL" id="SHJ49405.1"/>
    </source>
</evidence>
<dbReference type="EMBL" id="FQZH01000004">
    <property type="protein sequence ID" value="SHJ49405.1"/>
    <property type="molecule type" value="Genomic_DNA"/>
</dbReference>
<organism evidence="2 3">
    <name type="scientific">Flavobacterium haoranii</name>
    <dbReference type="NCBI Taxonomy" id="683124"/>
    <lineage>
        <taxon>Bacteria</taxon>
        <taxon>Pseudomonadati</taxon>
        <taxon>Bacteroidota</taxon>
        <taxon>Flavobacteriia</taxon>
        <taxon>Flavobacteriales</taxon>
        <taxon>Flavobacteriaceae</taxon>
        <taxon>Flavobacterium</taxon>
    </lineage>
</organism>
<keyword evidence="1" id="KW-1133">Transmembrane helix</keyword>